<dbReference type="InterPro" id="IPR049764">
    <property type="entry name" value="ANFY1_FYVE"/>
</dbReference>
<feature type="repeat" description="ANK" evidence="6">
    <location>
        <begin position="292"/>
        <end position="324"/>
    </location>
</feature>
<evidence type="ECO:0000256" key="4">
    <source>
        <dbReference type="ARBA" id="ARBA00022833"/>
    </source>
</evidence>
<dbReference type="InterPro" id="IPR011011">
    <property type="entry name" value="Znf_FYVE_PHD"/>
</dbReference>
<dbReference type="Pfam" id="PF12796">
    <property type="entry name" value="Ank_2"/>
    <property type="match status" value="5"/>
</dbReference>
<dbReference type="InterPro" id="IPR017455">
    <property type="entry name" value="Znf_FYVE-rel"/>
</dbReference>
<dbReference type="Pfam" id="PF00651">
    <property type="entry name" value="BTB"/>
    <property type="match status" value="1"/>
</dbReference>
<dbReference type="SMART" id="SM00064">
    <property type="entry name" value="FYVE"/>
    <property type="match status" value="1"/>
</dbReference>
<dbReference type="PROSITE" id="PS50088">
    <property type="entry name" value="ANK_REPEAT"/>
    <property type="match status" value="13"/>
</dbReference>
<dbReference type="Gene3D" id="3.30.40.10">
    <property type="entry name" value="Zinc/RING finger domain, C3HC4 (zinc finger)"/>
    <property type="match status" value="1"/>
</dbReference>
<evidence type="ECO:0000259" key="8">
    <source>
        <dbReference type="PROSITE" id="PS50097"/>
    </source>
</evidence>
<feature type="repeat" description="ANK" evidence="6">
    <location>
        <begin position="923"/>
        <end position="955"/>
    </location>
</feature>
<dbReference type="FunFam" id="3.30.40.10:FF:000104">
    <property type="entry name" value="Ankyrin repeat and FYVE domain-containing 1"/>
    <property type="match status" value="1"/>
</dbReference>
<keyword evidence="1" id="KW-0479">Metal-binding</keyword>
<dbReference type="Pfam" id="PF01363">
    <property type="entry name" value="FYVE"/>
    <property type="match status" value="1"/>
</dbReference>
<dbReference type="InterPro" id="IPR049763">
    <property type="entry name" value="ANKFY1_BACK"/>
</dbReference>
<dbReference type="InterPro" id="IPR000306">
    <property type="entry name" value="Znf_FYVE"/>
</dbReference>
<dbReference type="Pfam" id="PF13857">
    <property type="entry name" value="Ank_5"/>
    <property type="match status" value="1"/>
</dbReference>
<reference evidence="10" key="1">
    <citation type="submission" date="2015-11" db="EMBL/GenBank/DDBJ databases">
        <title>De novo transcriptome assembly of four potential Pierce s Disease insect vectors from Arizona vineyards.</title>
        <authorList>
            <person name="Tassone E.E."/>
        </authorList>
    </citation>
    <scope>NUCLEOTIDE SEQUENCE</scope>
</reference>
<dbReference type="InterPro" id="IPR013083">
    <property type="entry name" value="Znf_RING/FYVE/PHD"/>
</dbReference>
<keyword evidence="5 6" id="KW-0040">ANK repeat</keyword>
<dbReference type="Gene3D" id="1.25.40.20">
    <property type="entry name" value="Ankyrin repeat-containing domain"/>
    <property type="match status" value="6"/>
</dbReference>
<dbReference type="SMART" id="SM00225">
    <property type="entry name" value="BTB"/>
    <property type="match status" value="1"/>
</dbReference>
<dbReference type="SUPFAM" id="SSF57903">
    <property type="entry name" value="FYVE/PHD zinc finger"/>
    <property type="match status" value="1"/>
</dbReference>
<dbReference type="InterPro" id="IPR002110">
    <property type="entry name" value="Ankyrin_rpt"/>
</dbReference>
<dbReference type="SUPFAM" id="SSF54695">
    <property type="entry name" value="POZ domain"/>
    <property type="match status" value="1"/>
</dbReference>
<organism evidence="10">
    <name type="scientific">Cuerna arida</name>
    <dbReference type="NCBI Taxonomy" id="1464854"/>
    <lineage>
        <taxon>Eukaryota</taxon>
        <taxon>Metazoa</taxon>
        <taxon>Ecdysozoa</taxon>
        <taxon>Arthropoda</taxon>
        <taxon>Hexapoda</taxon>
        <taxon>Insecta</taxon>
        <taxon>Pterygota</taxon>
        <taxon>Neoptera</taxon>
        <taxon>Paraneoptera</taxon>
        <taxon>Hemiptera</taxon>
        <taxon>Auchenorrhyncha</taxon>
        <taxon>Membracoidea</taxon>
        <taxon>Cicadellidae</taxon>
        <taxon>Cicadellinae</taxon>
        <taxon>Proconiini</taxon>
        <taxon>Cuerna</taxon>
    </lineage>
</organism>
<sequence length="1155" mass="127219">MEATQFKASDGETVKLQQHLTLLREEYKKLQIHTNSLETKLSLTSSTDKVVENSFLNKLQKTVSSLYDSNLYSDMKILVKDREIPVHKIVLASRSNDWGVNLSDVSSLDWTNMEKNVGQALVRWIYTDVVDFPQSDEFSLSLMKRASGLHLEELVSRCEKALVSSVNVRNCIRYYSTADEINANVLKEHCSALISTYWDDFTSEDFVHMGAPLLYHMFKSKTNFPLHSAIRLKREDVVFLYLVDNSNELTMILNSLDNKGDLPLDLALQAREMSIATTLLENGADPDCRDTHGYTLLHKAVNRGDDHAAKFLLENRASVSLVTPNNGDTALHLIATCSPETTLEETISAMAEIAQLLLDRGLNPNLQNKMGFTALHLAVMAQNEELFSLLLSRSSTQLIDMNLRTLDGHTPLWFALIRTTGSELYSCNSFAARLVEKGAIPNPIYPANGNSLLHLVAQEGLEDAGLFLCNHIHNIDHINRKGETALHLAADRDLGRLITKLLECGANPNIQTLPPEIAALSDEPELTVYRQSCMHRAISGGNLNAVKAFLEHRVTAEDSKDSIVANLNLRDSQGNTPLSLALSLGMQNIVADLIQGGADVNTRNGEGLTLLHQAIKKQDVESAIFLLNQGANIDAKTMSEETPLQLAILYNMPDVVEALCRRGIDMSAVDKYNNCPLWAALEFGREDIASILVKNGVDTDHWSDGPEGCYQTLLHRAIDENKEQTAKFLVQSGCDLNTPRRAGPGGRGGEEAHDQQSPLHLCCQWGLESVVQTLVEHGANINVKDAEGKTPLHIAILNQHHSIISLLLCHPFLDLTVPDKNGLTPFATALSCRNNKAAQAVRDKLPTAAEQFDSKGRNFLHMAIQKNDVESVLFLLSIQVDVNSRVRDTNQSSPLHLAAETGNELIVRSLLLAGARADDRDGHRRTALHVAAEAGHAAVVSALLQNGTDYDATDAEGDNALHVAVREGHLAVVRALLTESRLDAEAVNLKGRNPLHTLARYAKDNAFTICELFIECMPEYPLDKPDLEGNTALILAYTKGNGNLCRCLVKAGACVGAMNKDGITIFNYQVASNSKTLLKRLLDNLSQEPPWVEGDICLECGTKFGLTMRKHHCRHCGRLLCSKCSGQEVPILKFNLHKPVRVCAVCFELLHVGVS</sequence>
<feature type="repeat" description="ANK" evidence="6">
    <location>
        <begin position="259"/>
        <end position="291"/>
    </location>
</feature>
<feature type="repeat" description="ANK" evidence="6">
    <location>
        <begin position="890"/>
        <end position="922"/>
    </location>
</feature>
<gene>
    <name evidence="10" type="ORF">g.17010</name>
</gene>
<feature type="repeat" description="ANK" evidence="6">
    <location>
        <begin position="855"/>
        <end position="887"/>
    </location>
</feature>
<dbReference type="PROSITE" id="PS50297">
    <property type="entry name" value="ANK_REP_REGION"/>
    <property type="match status" value="11"/>
</dbReference>
<dbReference type="AlphaFoldDB" id="A0A1B6G1J7"/>
<dbReference type="PROSITE" id="PS50097">
    <property type="entry name" value="BTB"/>
    <property type="match status" value="1"/>
</dbReference>
<feature type="repeat" description="ANK" evidence="6">
    <location>
        <begin position="787"/>
        <end position="808"/>
    </location>
</feature>
<dbReference type="PANTHER" id="PTHR24198:SF191">
    <property type="entry name" value="RABANKYRIN-5-LIKE"/>
    <property type="match status" value="1"/>
</dbReference>
<keyword evidence="2" id="KW-0677">Repeat</keyword>
<feature type="repeat" description="ANK" evidence="6">
    <location>
        <begin position="639"/>
        <end position="671"/>
    </location>
</feature>
<evidence type="ECO:0000256" key="3">
    <source>
        <dbReference type="ARBA" id="ARBA00022771"/>
    </source>
</evidence>
<dbReference type="EMBL" id="GECZ01013508">
    <property type="protein sequence ID" value="JAS56261.1"/>
    <property type="molecule type" value="Transcribed_RNA"/>
</dbReference>
<dbReference type="PROSITE" id="PS50178">
    <property type="entry name" value="ZF_FYVE"/>
    <property type="match status" value="1"/>
</dbReference>
<dbReference type="PRINTS" id="PR01415">
    <property type="entry name" value="ANKYRIN"/>
</dbReference>
<evidence type="ECO:0000256" key="6">
    <source>
        <dbReference type="PROSITE-ProRule" id="PRU00023"/>
    </source>
</evidence>
<evidence type="ECO:0000259" key="9">
    <source>
        <dbReference type="PROSITE" id="PS50178"/>
    </source>
</evidence>
<dbReference type="CDD" id="cd18501">
    <property type="entry name" value="BACK_ANKFY1_Rank5"/>
    <property type="match status" value="1"/>
</dbReference>
<evidence type="ECO:0000256" key="5">
    <source>
        <dbReference type="ARBA" id="ARBA00023043"/>
    </source>
</evidence>
<feature type="domain" description="BTB" evidence="8">
    <location>
        <begin position="73"/>
        <end position="134"/>
    </location>
</feature>
<evidence type="ECO:0000256" key="1">
    <source>
        <dbReference type="ARBA" id="ARBA00022723"/>
    </source>
</evidence>
<proteinExistence type="predicted"/>
<feature type="repeat" description="ANK" evidence="6">
    <location>
        <begin position="481"/>
        <end position="513"/>
    </location>
</feature>
<dbReference type="InterPro" id="IPR011333">
    <property type="entry name" value="SKP1/BTB/POZ_sf"/>
</dbReference>
<evidence type="ECO:0008006" key="11">
    <source>
        <dbReference type="Google" id="ProtNLM"/>
    </source>
</evidence>
<dbReference type="Pfam" id="PF00023">
    <property type="entry name" value="Ank"/>
    <property type="match status" value="1"/>
</dbReference>
<dbReference type="GO" id="GO:0008270">
    <property type="term" value="F:zinc ion binding"/>
    <property type="evidence" value="ECO:0007669"/>
    <property type="project" value="UniProtKB-KW"/>
</dbReference>
<feature type="repeat" description="ANK" evidence="6">
    <location>
        <begin position="606"/>
        <end position="638"/>
    </location>
</feature>
<dbReference type="InterPro" id="IPR036770">
    <property type="entry name" value="Ankyrin_rpt-contain_sf"/>
</dbReference>
<dbReference type="SMART" id="SM00248">
    <property type="entry name" value="ANK"/>
    <property type="match status" value="23"/>
</dbReference>
<dbReference type="SUPFAM" id="SSF48403">
    <property type="entry name" value="Ankyrin repeat"/>
    <property type="match status" value="3"/>
</dbReference>
<protein>
    <recommendedName>
        <fullName evidence="11">FYVE-type domain-containing protein</fullName>
    </recommendedName>
</protein>
<evidence type="ECO:0000256" key="7">
    <source>
        <dbReference type="PROSITE-ProRule" id="PRU00091"/>
    </source>
</evidence>
<dbReference type="InterPro" id="IPR000210">
    <property type="entry name" value="BTB/POZ_dom"/>
</dbReference>
<accession>A0A1B6G1J7</accession>
<dbReference type="PANTHER" id="PTHR24198">
    <property type="entry name" value="ANKYRIN REPEAT AND PROTEIN KINASE DOMAIN-CONTAINING PROTEIN"/>
    <property type="match status" value="1"/>
</dbReference>
<feature type="domain" description="FYVE-type" evidence="9">
    <location>
        <begin position="1091"/>
        <end position="1151"/>
    </location>
</feature>
<feature type="repeat" description="ANK" evidence="6">
    <location>
        <begin position="754"/>
        <end position="786"/>
    </location>
</feature>
<keyword evidence="4" id="KW-0862">Zinc</keyword>
<feature type="repeat" description="ANK" evidence="6">
    <location>
        <begin position="573"/>
        <end position="605"/>
    </location>
</feature>
<evidence type="ECO:0000256" key="2">
    <source>
        <dbReference type="ARBA" id="ARBA00022737"/>
    </source>
</evidence>
<feature type="repeat" description="ANK" evidence="6">
    <location>
        <begin position="1028"/>
        <end position="1060"/>
    </location>
</feature>
<keyword evidence="3 7" id="KW-0863">Zinc-finger</keyword>
<dbReference type="Gene3D" id="3.30.710.10">
    <property type="entry name" value="Potassium Channel Kv1.1, Chain A"/>
    <property type="match status" value="1"/>
</dbReference>
<name>A0A1B6G1J7_9HEMI</name>
<evidence type="ECO:0000313" key="10">
    <source>
        <dbReference type="EMBL" id="JAS56261.1"/>
    </source>
</evidence>
<dbReference type="CDD" id="cd15728">
    <property type="entry name" value="FYVE_ANFY1"/>
    <property type="match status" value="1"/>
</dbReference>
<feature type="repeat" description="ANK" evidence="6">
    <location>
        <begin position="956"/>
        <end position="977"/>
    </location>
</feature>